<reference evidence="2 3" key="1">
    <citation type="submission" date="2012-06" db="EMBL/GenBank/DDBJ databases">
        <title>Finished chromosome of genome of Cylindrospermum stagnale PCC 7417.</title>
        <authorList>
            <consortium name="US DOE Joint Genome Institute"/>
            <person name="Gugger M."/>
            <person name="Coursin T."/>
            <person name="Rippka R."/>
            <person name="Tandeau De Marsac N."/>
            <person name="Huntemann M."/>
            <person name="Wei C.-L."/>
            <person name="Han J."/>
            <person name="Detter J.C."/>
            <person name="Han C."/>
            <person name="Tapia R."/>
            <person name="Chen A."/>
            <person name="Kyrpides N."/>
            <person name="Mavromatis K."/>
            <person name="Markowitz V."/>
            <person name="Szeto E."/>
            <person name="Ivanova N."/>
            <person name="Pagani I."/>
            <person name="Pati A."/>
            <person name="Goodwin L."/>
            <person name="Nordberg H.P."/>
            <person name="Cantor M.N."/>
            <person name="Hua S.X."/>
            <person name="Woyke T."/>
            <person name="Kerfeld C.A."/>
        </authorList>
    </citation>
    <scope>NUCLEOTIDE SEQUENCE [LARGE SCALE GENOMIC DNA]</scope>
    <source>
        <strain evidence="2 3">PCC 7417</strain>
    </source>
</reference>
<feature type="signal peptide" evidence="1">
    <location>
        <begin position="1"/>
        <end position="24"/>
    </location>
</feature>
<evidence type="ECO:0000256" key="1">
    <source>
        <dbReference type="SAM" id="SignalP"/>
    </source>
</evidence>
<keyword evidence="3" id="KW-1185">Reference proteome</keyword>
<dbReference type="Proteomes" id="UP000010475">
    <property type="component" value="Chromosome"/>
</dbReference>
<evidence type="ECO:0000313" key="2">
    <source>
        <dbReference type="EMBL" id="AFZ22971.1"/>
    </source>
</evidence>
<organism evidence="2 3">
    <name type="scientific">Cylindrospermum stagnale PCC 7417</name>
    <dbReference type="NCBI Taxonomy" id="56107"/>
    <lineage>
        <taxon>Bacteria</taxon>
        <taxon>Bacillati</taxon>
        <taxon>Cyanobacteriota</taxon>
        <taxon>Cyanophyceae</taxon>
        <taxon>Nostocales</taxon>
        <taxon>Nostocaceae</taxon>
        <taxon>Cylindrospermum</taxon>
    </lineage>
</organism>
<dbReference type="AlphaFoldDB" id="K9WT62"/>
<accession>K9WT62</accession>
<keyword evidence="1" id="KW-0732">Signal</keyword>
<dbReference type="OrthoDB" id="486390at2"/>
<dbReference type="EMBL" id="CP003642">
    <property type="protein sequence ID" value="AFZ22971.1"/>
    <property type="molecule type" value="Genomic_DNA"/>
</dbReference>
<proteinExistence type="predicted"/>
<dbReference type="RefSeq" id="WP_015206228.1">
    <property type="nucleotide sequence ID" value="NC_019757.1"/>
</dbReference>
<sequence length="194" mass="21712">MKLKNILIIAALASIPFVTPATLAQNQICPQLAVVAPSRQTKIIRQEKFAYSVKIPNNYKTMSLHSSELLIFDPNTFTLTQCLIKSKAAREFPEHISIYAKAVNSKNRDLAYLVRQENPGGIEKVENTKVANQAAISYTANTLGFQKSVSFFTPDRKNIITVSAPFNIKQGRPTTIFNQKVFAQVLSSFTFTRR</sequence>
<gene>
    <name evidence="2" type="ORF">Cylst_0640</name>
</gene>
<dbReference type="KEGG" id="csg:Cylst_0640"/>
<name>K9WT62_9NOST</name>
<dbReference type="HOGENOM" id="CLU_1414610_0_0_3"/>
<protein>
    <submittedName>
        <fullName evidence="2">Uncharacterized protein</fullName>
    </submittedName>
</protein>
<evidence type="ECO:0000313" key="3">
    <source>
        <dbReference type="Proteomes" id="UP000010475"/>
    </source>
</evidence>
<feature type="chain" id="PRO_5003938058" evidence="1">
    <location>
        <begin position="25"/>
        <end position="194"/>
    </location>
</feature>